<dbReference type="PANTHER" id="PTHR39431">
    <property type="entry name" value="FRPA/C-RELATED PROTEIN"/>
    <property type="match status" value="1"/>
</dbReference>
<dbReference type="STRING" id="391625.PPSIR1_19264"/>
<gene>
    <name evidence="3" type="ORF">PPSIR1_19264</name>
</gene>
<feature type="chain" id="PRO_5002693750" evidence="2">
    <location>
        <begin position="19"/>
        <end position="336"/>
    </location>
</feature>
<evidence type="ECO:0000313" key="3">
    <source>
        <dbReference type="EMBL" id="EDM77980.1"/>
    </source>
</evidence>
<evidence type="ECO:0000256" key="1">
    <source>
        <dbReference type="SAM" id="MobiDB-lite"/>
    </source>
</evidence>
<organism evidence="3 4">
    <name type="scientific">Plesiocystis pacifica SIR-1</name>
    <dbReference type="NCBI Taxonomy" id="391625"/>
    <lineage>
        <taxon>Bacteria</taxon>
        <taxon>Pseudomonadati</taxon>
        <taxon>Myxococcota</taxon>
        <taxon>Polyangia</taxon>
        <taxon>Nannocystales</taxon>
        <taxon>Nannocystaceae</taxon>
        <taxon>Plesiocystis</taxon>
    </lineage>
</organism>
<dbReference type="PANTHER" id="PTHR39431:SF1">
    <property type="entry name" value="FRPA_C-RELATED PROTEIN"/>
    <property type="match status" value="1"/>
</dbReference>
<dbReference type="OrthoDB" id="5499408at2"/>
<dbReference type="Proteomes" id="UP000005801">
    <property type="component" value="Unassembled WGS sequence"/>
</dbReference>
<name>A6G818_9BACT</name>
<feature type="signal peptide" evidence="2">
    <location>
        <begin position="1"/>
        <end position="18"/>
    </location>
</feature>
<proteinExistence type="predicted"/>
<dbReference type="EMBL" id="ABCS01000037">
    <property type="protein sequence ID" value="EDM77980.1"/>
    <property type="molecule type" value="Genomic_DNA"/>
</dbReference>
<feature type="region of interest" description="Disordered" evidence="1">
    <location>
        <begin position="20"/>
        <end position="85"/>
    </location>
</feature>
<feature type="compositionally biased region" description="Acidic residues" evidence="1">
    <location>
        <begin position="22"/>
        <end position="48"/>
    </location>
</feature>
<keyword evidence="2" id="KW-0732">Signal</keyword>
<dbReference type="AlphaFoldDB" id="A6G818"/>
<dbReference type="eggNOG" id="COG2931">
    <property type="taxonomic scope" value="Bacteria"/>
</dbReference>
<sequence length="336" mass="35678">MKKFAVTALACLLLPALAGCDEGQDDFDDLAEGASEMGEDEEGDEQNGPEETREEAGEGEEAGESAGQGEEPPPQEPTGEACDLFGTPVEECSDGTFAYCSNYSDGPTQFGPCLAAEEIECSPGEHKDLGPHSDEWEQEVCGNRYAICEVWEGEPEWREQYCNTPLVLSFDQASVEFIEAEATPAASFDITMQDEACLSTDWPTAATPWLALDRDGNGSIDGGDELFGSGTRLRGSSDHARNGFAALAELDANGDGLVDARDPRFGELLLWRDHDADRRSAPGELEPLSSAGVQALPVSSAKDAECDARGNCAALGGLFESRAGVGQVVDVYLGCQ</sequence>
<accession>A6G818</accession>
<comment type="caution">
    <text evidence="3">The sequence shown here is derived from an EMBL/GenBank/DDBJ whole genome shotgun (WGS) entry which is preliminary data.</text>
</comment>
<protein>
    <submittedName>
        <fullName evidence="3">RTX toxins and related Ca2+-binding protein</fullName>
    </submittedName>
</protein>
<reference evidence="3 4" key="1">
    <citation type="submission" date="2007-06" db="EMBL/GenBank/DDBJ databases">
        <authorList>
            <person name="Shimkets L."/>
            <person name="Ferriera S."/>
            <person name="Johnson J."/>
            <person name="Kravitz S."/>
            <person name="Beeson K."/>
            <person name="Sutton G."/>
            <person name="Rogers Y.-H."/>
            <person name="Friedman R."/>
            <person name="Frazier M."/>
            <person name="Venter J.C."/>
        </authorList>
    </citation>
    <scope>NUCLEOTIDE SEQUENCE [LARGE SCALE GENOMIC DNA]</scope>
    <source>
        <strain evidence="3 4">SIR-1</strain>
    </source>
</reference>
<dbReference type="PROSITE" id="PS51257">
    <property type="entry name" value="PROKAR_LIPOPROTEIN"/>
    <property type="match status" value="1"/>
</dbReference>
<dbReference type="RefSeq" id="WP_006972863.1">
    <property type="nucleotide sequence ID" value="NZ_ABCS01000037.1"/>
</dbReference>
<evidence type="ECO:0000313" key="4">
    <source>
        <dbReference type="Proteomes" id="UP000005801"/>
    </source>
</evidence>
<keyword evidence="4" id="KW-1185">Reference proteome</keyword>
<evidence type="ECO:0000256" key="2">
    <source>
        <dbReference type="SAM" id="SignalP"/>
    </source>
</evidence>